<dbReference type="GO" id="GO:0008725">
    <property type="term" value="F:DNA-3-methyladenine glycosylase activity"/>
    <property type="evidence" value="ECO:0007669"/>
    <property type="project" value="UniProtKB-EC"/>
</dbReference>
<dbReference type="Gene3D" id="1.10.340.30">
    <property type="entry name" value="Hypothetical protein, domain 2"/>
    <property type="match status" value="1"/>
</dbReference>
<gene>
    <name evidence="1" type="ORF">P5G51_017975</name>
</gene>
<dbReference type="NCBIfam" id="TIGR00624">
    <property type="entry name" value="tag"/>
    <property type="match status" value="1"/>
</dbReference>
<dbReference type="RefSeq" id="WP_306068195.1">
    <property type="nucleotide sequence ID" value="NZ_JAROCA020000003.1"/>
</dbReference>
<keyword evidence="2" id="KW-1185">Reference proteome</keyword>
<dbReference type="InterPro" id="IPR004597">
    <property type="entry name" value="Tag"/>
</dbReference>
<dbReference type="EC" id="3.2.2.20" evidence="1"/>
<accession>A0ABU5CM47</accession>
<dbReference type="Pfam" id="PF03352">
    <property type="entry name" value="Adenine_glyco"/>
    <property type="match status" value="1"/>
</dbReference>
<keyword evidence="1" id="KW-0326">Glycosidase</keyword>
<dbReference type="PANTHER" id="PTHR30037">
    <property type="entry name" value="DNA-3-METHYLADENINE GLYCOSYLASE 1"/>
    <property type="match status" value="1"/>
</dbReference>
<dbReference type="PANTHER" id="PTHR30037:SF4">
    <property type="entry name" value="DNA-3-METHYLADENINE GLYCOSYLASE I"/>
    <property type="match status" value="1"/>
</dbReference>
<dbReference type="EMBL" id="JAROCA020000003">
    <property type="protein sequence ID" value="MDY0406976.1"/>
    <property type="molecule type" value="Genomic_DNA"/>
</dbReference>
<sequence>MEKRRCSWAEGAEPLYQAYHDLEWGRPTHDDRELFEMLCLEGAQAGLSWITILRRRENYRKAFAGFHPEKIIHFDEAKVAALKQDAGIIRNELKIRSVIKNAKAFLNVQAEFATFDTYAWQFVGGETIYHDFASHEQVPNFTKEAEAMSKDMRKRGFSFVGPTICYAFMQATGMVNDHTQDCFLYHK</sequence>
<dbReference type="InterPro" id="IPR005019">
    <property type="entry name" value="Adenine_glyco"/>
</dbReference>
<evidence type="ECO:0000313" key="2">
    <source>
        <dbReference type="Proteomes" id="UP001228376"/>
    </source>
</evidence>
<organism evidence="1 2">
    <name type="scientific">Tigheibacillus jepli</name>
    <dbReference type="NCBI Taxonomy" id="3035914"/>
    <lineage>
        <taxon>Bacteria</taxon>
        <taxon>Bacillati</taxon>
        <taxon>Bacillota</taxon>
        <taxon>Bacilli</taxon>
        <taxon>Bacillales</taxon>
        <taxon>Bacillaceae</taxon>
        <taxon>Tigheibacillus</taxon>
    </lineage>
</organism>
<reference evidence="1 2" key="1">
    <citation type="submission" date="2023-10" db="EMBL/GenBank/DDBJ databases">
        <title>179-bfca-hs.</title>
        <authorList>
            <person name="Miliotis G."/>
            <person name="Sengupta P."/>
            <person name="Hameed A."/>
            <person name="Chuvochina M."/>
            <person name="Mcdonagh F."/>
            <person name="Simpson A.C."/>
            <person name="Singh N.K."/>
            <person name="Rekha P.D."/>
            <person name="Raman K."/>
            <person name="Hugenholtz P."/>
            <person name="Venkateswaran K."/>
        </authorList>
    </citation>
    <scope>NUCLEOTIDE SEQUENCE [LARGE SCALE GENOMIC DNA]</scope>
    <source>
        <strain evidence="1 2">179-BFC-A-HS</strain>
    </source>
</reference>
<evidence type="ECO:0000313" key="1">
    <source>
        <dbReference type="EMBL" id="MDY0406976.1"/>
    </source>
</evidence>
<name>A0ABU5CM47_9BACI</name>
<comment type="caution">
    <text evidence="1">The sequence shown here is derived from an EMBL/GenBank/DDBJ whole genome shotgun (WGS) entry which is preliminary data.</text>
</comment>
<dbReference type="SUPFAM" id="SSF48150">
    <property type="entry name" value="DNA-glycosylase"/>
    <property type="match status" value="1"/>
</dbReference>
<proteinExistence type="predicted"/>
<dbReference type="Proteomes" id="UP001228376">
    <property type="component" value="Unassembled WGS sequence"/>
</dbReference>
<keyword evidence="1" id="KW-0378">Hydrolase</keyword>
<dbReference type="InterPro" id="IPR011257">
    <property type="entry name" value="DNA_glycosylase"/>
</dbReference>
<protein>
    <submittedName>
        <fullName evidence="1">DNA-3-methyladenine glycosylase I</fullName>
        <ecNumber evidence="1">3.2.2.20</ecNumber>
    </submittedName>
</protein>
<dbReference type="InterPro" id="IPR052891">
    <property type="entry name" value="DNA-3mA_glycosylase"/>
</dbReference>